<evidence type="ECO:0000313" key="2">
    <source>
        <dbReference type="Proteomes" id="UP000198582"/>
    </source>
</evidence>
<accession>A0A1H8YNC5</accession>
<dbReference type="OrthoDB" id="4237240at2"/>
<sequence>MPITCGNRAGHLDGRPAIHATIDAVRACCTAERTWTCDWLVPHMHPEDGEIYTLECGGLAWDLPDDRGHTCEFGHEHVRAEARHAEGWDYAADPEEAGLLAGRGVIPVAMDGGPIDIDKGAFDYAAALPGPR</sequence>
<dbReference type="EMBL" id="FOEF01000029">
    <property type="protein sequence ID" value="SEP53659.1"/>
    <property type="molecule type" value="Genomic_DNA"/>
</dbReference>
<dbReference type="Proteomes" id="UP000198582">
    <property type="component" value="Unassembled WGS sequence"/>
</dbReference>
<reference evidence="1 2" key="1">
    <citation type="submission" date="2016-10" db="EMBL/GenBank/DDBJ databases">
        <authorList>
            <person name="de Groot N.N."/>
        </authorList>
    </citation>
    <scope>NUCLEOTIDE SEQUENCE [LARGE SCALE GENOMIC DNA]</scope>
    <source>
        <strain evidence="1 2">DSM 44993</strain>
    </source>
</reference>
<dbReference type="AlphaFoldDB" id="A0A1H8YNC5"/>
<organism evidence="1 2">
    <name type="scientific">Amycolatopsis saalfeldensis</name>
    <dbReference type="NCBI Taxonomy" id="394193"/>
    <lineage>
        <taxon>Bacteria</taxon>
        <taxon>Bacillati</taxon>
        <taxon>Actinomycetota</taxon>
        <taxon>Actinomycetes</taxon>
        <taxon>Pseudonocardiales</taxon>
        <taxon>Pseudonocardiaceae</taxon>
        <taxon>Amycolatopsis</taxon>
    </lineage>
</organism>
<dbReference type="RefSeq" id="WP_143086439.1">
    <property type="nucleotide sequence ID" value="NZ_FOEF01000029.1"/>
</dbReference>
<keyword evidence="2" id="KW-1185">Reference proteome</keyword>
<proteinExistence type="predicted"/>
<evidence type="ECO:0000313" key="1">
    <source>
        <dbReference type="EMBL" id="SEP53659.1"/>
    </source>
</evidence>
<gene>
    <name evidence="1" type="ORF">SAMN04489732_129105</name>
</gene>
<protein>
    <submittedName>
        <fullName evidence="1">Uncharacterized protein</fullName>
    </submittedName>
</protein>
<name>A0A1H8YNC5_9PSEU</name>